<dbReference type="EMBL" id="JAJAGQ010000001">
    <property type="protein sequence ID" value="KAJ8572173.1"/>
    <property type="molecule type" value="Genomic_DNA"/>
</dbReference>
<evidence type="ECO:0000313" key="9">
    <source>
        <dbReference type="EMBL" id="KAJ8572173.1"/>
    </source>
</evidence>
<dbReference type="GO" id="GO:0005886">
    <property type="term" value="C:plasma membrane"/>
    <property type="evidence" value="ECO:0007669"/>
    <property type="project" value="UniProtKB-SubCell"/>
</dbReference>
<evidence type="ECO:0000256" key="2">
    <source>
        <dbReference type="ARBA" id="ARBA00005507"/>
    </source>
</evidence>
<dbReference type="InterPro" id="IPR056900">
    <property type="entry name" value="COB_C"/>
</dbReference>
<comment type="similarity">
    <text evidence="2">Belongs to the COBRA family.</text>
</comment>
<proteinExistence type="inferred from homology"/>
<reference evidence="10" key="1">
    <citation type="journal article" date="2023" name="Proc. Natl. Acad. Sci. U.S.A.">
        <title>Genomic and structural basis for evolution of tropane alkaloid biosynthesis.</title>
        <authorList>
            <person name="Wanga Y.-J."/>
            <person name="Taina T."/>
            <person name="Yua J.-Y."/>
            <person name="Lia J."/>
            <person name="Xua B."/>
            <person name="Chenc J."/>
            <person name="D'Auriad J.C."/>
            <person name="Huanga J.-P."/>
            <person name="Huanga S.-X."/>
        </authorList>
    </citation>
    <scope>NUCLEOTIDE SEQUENCE [LARGE SCALE GENOMIC DNA]</scope>
    <source>
        <strain evidence="10">cv. KIB-2019</strain>
    </source>
</reference>
<dbReference type="InterPro" id="IPR011992">
    <property type="entry name" value="EF-hand-dom_pair"/>
</dbReference>
<keyword evidence="7" id="KW-0449">Lipoprotein</keyword>
<keyword evidence="3" id="KW-0336">GPI-anchor</keyword>
<evidence type="ECO:0000256" key="4">
    <source>
        <dbReference type="ARBA" id="ARBA00022729"/>
    </source>
</evidence>
<dbReference type="PROSITE" id="PS50222">
    <property type="entry name" value="EF_HAND_2"/>
    <property type="match status" value="1"/>
</dbReference>
<dbReference type="PANTHER" id="PTHR31673">
    <property type="entry name" value="PROTEIN COBRA"/>
    <property type="match status" value="1"/>
</dbReference>
<keyword evidence="6" id="KW-0325">Glycoprotein</keyword>
<evidence type="ECO:0000256" key="3">
    <source>
        <dbReference type="ARBA" id="ARBA00022622"/>
    </source>
</evidence>
<dbReference type="Pfam" id="PF13499">
    <property type="entry name" value="EF-hand_7"/>
    <property type="match status" value="1"/>
</dbReference>
<keyword evidence="5" id="KW-0106">Calcium</keyword>
<dbReference type="Proteomes" id="UP001152561">
    <property type="component" value="Unassembled WGS sequence"/>
</dbReference>
<comment type="subcellular location">
    <subcellularLocation>
        <location evidence="1">Cell membrane</location>
        <topology evidence="1">Lipid-anchor</topology>
        <topology evidence="1">GPI-anchor</topology>
    </subcellularLocation>
</comment>
<evidence type="ECO:0000256" key="5">
    <source>
        <dbReference type="ARBA" id="ARBA00022837"/>
    </source>
</evidence>
<dbReference type="GO" id="GO:0010215">
    <property type="term" value="P:cellulose microfibril organization"/>
    <property type="evidence" value="ECO:0007669"/>
    <property type="project" value="InterPro"/>
</dbReference>
<feature type="domain" description="EF-hand" evidence="8">
    <location>
        <begin position="35"/>
        <end position="70"/>
    </location>
</feature>
<evidence type="ECO:0000256" key="1">
    <source>
        <dbReference type="ARBA" id="ARBA00004609"/>
    </source>
</evidence>
<sequence length="876" mass="97511">MEEKNEVMMKMKSSGSESQVMDGSDIMKLVGNEEVFSNFVDHKFQELDIDQDGKLSVKELQPAVADIGVALGLPAQGSSPESDHIYSEVLQEFTHGKQEKVSKTEFKEVLSDILLGMAAGLQRDPIVLLRMDGEDLLEFVKSPAFEPETLSLYFELELPDGSLKDYSIKAFEKLTVDQGMPPASDSWVMSNVVEPVVESCIGASNEQPVTQETFFAEFKKVAVCAAQRLKEQPVIVAHSENTFDGSGIKRLLSNKFELDKTLDSSLKTVPRDRHGKMSKEYLRVALDVLAPSAGLPPIGAVDQMDKVIKEVCKMLDADDGKMVKDEEFKKLLTEILGSMMLQLEGNPVSVSTNSVVHEPLASSSTLLQPPSNSEITISLFQIAFSERTMDLISFGSGCFPLMLVLIITMCNLSDCYDPLDPNGNIAVTYDILRWTEDGYQARITIQNYYQYRHVEKPGWQLGWRWAANEVIWSMSGAFATQLGNCSTYKSEIPHCCKKDPIIVDLAPEAPPEKKSDGCCRGGFLAASAINPSNSFAAFEMKVGNLRGNYTAYKPLNLTLMAPGPGYTCDEFVDTDPTTSSVIDGKRQEQVIRTWKSTCTYSTFLANKSPTCCVSLSTFYNPEITPCRLCSCGCKLAGDEAKSCIGQSSSSPYERELLQCTDHMCPLRVHWHIKKNYRNHWRVKLTISNYNLGKNYSNWNVVVQHPGFSQQATVFSFNNTVLSTVGVPDEVALFWGLDFYNDALLQAEEKQVGSVTTEILLLKDMNSFTLSNGWTFPRRVYINDPKLRAPNRDPTMSKAPFERAVELKKKGTKAANLPNSKLHSKQKLGHHFSPEQYVEIREMMKSQGGQQHNNHTEAKANTVACAGPFNEETFGPW</sequence>
<dbReference type="Pfam" id="PF25079">
    <property type="entry name" value="COB_C"/>
    <property type="match status" value="2"/>
</dbReference>
<dbReference type="InterPro" id="IPR002048">
    <property type="entry name" value="EF_hand_dom"/>
</dbReference>
<dbReference type="GO" id="GO:0005509">
    <property type="term" value="F:calcium ion binding"/>
    <property type="evidence" value="ECO:0007669"/>
    <property type="project" value="InterPro"/>
</dbReference>
<evidence type="ECO:0000256" key="7">
    <source>
        <dbReference type="ARBA" id="ARBA00023288"/>
    </source>
</evidence>
<dbReference type="GO" id="GO:0098552">
    <property type="term" value="C:side of membrane"/>
    <property type="evidence" value="ECO:0007669"/>
    <property type="project" value="UniProtKB-KW"/>
</dbReference>
<dbReference type="Pfam" id="PF04833">
    <property type="entry name" value="COBRA"/>
    <property type="match status" value="1"/>
</dbReference>
<dbReference type="InterPro" id="IPR006918">
    <property type="entry name" value="COBRA_pln"/>
</dbReference>
<dbReference type="Gene3D" id="1.10.238.10">
    <property type="entry name" value="EF-hand"/>
    <property type="match status" value="1"/>
</dbReference>
<evidence type="ECO:0000313" key="10">
    <source>
        <dbReference type="Proteomes" id="UP001152561"/>
    </source>
</evidence>
<dbReference type="OrthoDB" id="1554693at2759"/>
<name>A0A9Q1N1H8_9SOLA</name>
<gene>
    <name evidence="9" type="ORF">K7X08_008684</name>
</gene>
<comment type="caution">
    <text evidence="9">The sequence shown here is derived from an EMBL/GenBank/DDBJ whole genome shotgun (WGS) entry which is preliminary data.</text>
</comment>
<keyword evidence="4" id="KW-0732">Signal</keyword>
<dbReference type="InterPro" id="IPR018247">
    <property type="entry name" value="EF_Hand_1_Ca_BS"/>
</dbReference>
<dbReference type="PANTHER" id="PTHR31673:SF41">
    <property type="entry name" value="COBRA-LIKE PROTEIN"/>
    <property type="match status" value="1"/>
</dbReference>
<evidence type="ECO:0000256" key="6">
    <source>
        <dbReference type="ARBA" id="ARBA00023180"/>
    </source>
</evidence>
<protein>
    <recommendedName>
        <fullName evidence="8">EF-hand domain-containing protein</fullName>
    </recommendedName>
</protein>
<keyword evidence="10" id="KW-1185">Reference proteome</keyword>
<dbReference type="SMART" id="SM00054">
    <property type="entry name" value="EFh"/>
    <property type="match status" value="2"/>
</dbReference>
<keyword evidence="3" id="KW-0472">Membrane</keyword>
<organism evidence="9 10">
    <name type="scientific">Anisodus acutangulus</name>
    <dbReference type="NCBI Taxonomy" id="402998"/>
    <lineage>
        <taxon>Eukaryota</taxon>
        <taxon>Viridiplantae</taxon>
        <taxon>Streptophyta</taxon>
        <taxon>Embryophyta</taxon>
        <taxon>Tracheophyta</taxon>
        <taxon>Spermatophyta</taxon>
        <taxon>Magnoliopsida</taxon>
        <taxon>eudicotyledons</taxon>
        <taxon>Gunneridae</taxon>
        <taxon>Pentapetalae</taxon>
        <taxon>asterids</taxon>
        <taxon>lamiids</taxon>
        <taxon>Solanales</taxon>
        <taxon>Solanaceae</taxon>
        <taxon>Solanoideae</taxon>
        <taxon>Hyoscyameae</taxon>
        <taxon>Anisodus</taxon>
    </lineage>
</organism>
<accession>A0A9Q1N1H8</accession>
<dbReference type="SUPFAM" id="SSF47473">
    <property type="entry name" value="EF-hand"/>
    <property type="match status" value="1"/>
</dbReference>
<dbReference type="GO" id="GO:0052324">
    <property type="term" value="P:plant-type cell wall cellulose biosynthetic process"/>
    <property type="evidence" value="ECO:0007669"/>
    <property type="project" value="TreeGrafter"/>
</dbReference>
<dbReference type="AlphaFoldDB" id="A0A9Q1N1H8"/>
<evidence type="ECO:0000259" key="8">
    <source>
        <dbReference type="PROSITE" id="PS50222"/>
    </source>
</evidence>
<dbReference type="PROSITE" id="PS00018">
    <property type="entry name" value="EF_HAND_1"/>
    <property type="match status" value="1"/>
</dbReference>